<dbReference type="GO" id="GO:0005737">
    <property type="term" value="C:cytoplasm"/>
    <property type="evidence" value="ECO:0007669"/>
    <property type="project" value="TreeGrafter"/>
</dbReference>
<dbReference type="SMART" id="SM00327">
    <property type="entry name" value="VWA"/>
    <property type="match status" value="1"/>
</dbReference>
<dbReference type="AlphaFoldDB" id="A0A2W5VHW3"/>
<evidence type="ECO:0000256" key="2">
    <source>
        <dbReference type="SAM" id="SignalP"/>
    </source>
</evidence>
<keyword evidence="2" id="KW-0732">Signal</keyword>
<dbReference type="InterPro" id="IPR002035">
    <property type="entry name" value="VWF_A"/>
</dbReference>
<proteinExistence type="predicted"/>
<dbReference type="Pfam" id="PF00092">
    <property type="entry name" value="VWA"/>
    <property type="match status" value="1"/>
</dbReference>
<evidence type="ECO:0000313" key="5">
    <source>
        <dbReference type="Proteomes" id="UP000249061"/>
    </source>
</evidence>
<keyword evidence="1" id="KW-0175">Coiled coil</keyword>
<feature type="signal peptide" evidence="2">
    <location>
        <begin position="1"/>
        <end position="20"/>
    </location>
</feature>
<reference evidence="4 5" key="1">
    <citation type="submission" date="2017-08" db="EMBL/GenBank/DDBJ databases">
        <title>Infants hospitalized years apart are colonized by the same room-sourced microbial strains.</title>
        <authorList>
            <person name="Brooks B."/>
            <person name="Olm M.R."/>
            <person name="Firek B.A."/>
            <person name="Baker R."/>
            <person name="Thomas B.C."/>
            <person name="Morowitz M.J."/>
            <person name="Banfield J.F."/>
        </authorList>
    </citation>
    <scope>NUCLEOTIDE SEQUENCE [LARGE SCALE GENOMIC DNA]</scope>
    <source>
        <strain evidence="4">S2_003_000_R2_14</strain>
    </source>
</reference>
<dbReference type="Gene3D" id="3.40.50.410">
    <property type="entry name" value="von Willebrand factor, type A domain"/>
    <property type="match status" value="1"/>
</dbReference>
<protein>
    <submittedName>
        <fullName evidence="4">VWA domain-containing protein</fullName>
    </submittedName>
</protein>
<feature type="domain" description="VWFA" evidence="3">
    <location>
        <begin position="42"/>
        <end position="235"/>
    </location>
</feature>
<dbReference type="PANTHER" id="PTHR47763">
    <property type="entry name" value="ALPHA-PROTEIN KINASE VWKA"/>
    <property type="match status" value="1"/>
</dbReference>
<dbReference type="SUPFAM" id="SSF53300">
    <property type="entry name" value="vWA-like"/>
    <property type="match status" value="1"/>
</dbReference>
<accession>A0A2W5VHW3</accession>
<dbReference type="GO" id="GO:0004674">
    <property type="term" value="F:protein serine/threonine kinase activity"/>
    <property type="evidence" value="ECO:0007669"/>
    <property type="project" value="TreeGrafter"/>
</dbReference>
<dbReference type="InterPro" id="IPR036465">
    <property type="entry name" value="vWFA_dom_sf"/>
</dbReference>
<dbReference type="PANTHER" id="PTHR47763:SF1">
    <property type="entry name" value="DUF659 DOMAIN-CONTAINING PROTEIN"/>
    <property type="match status" value="1"/>
</dbReference>
<comment type="caution">
    <text evidence="4">The sequence shown here is derived from an EMBL/GenBank/DDBJ whole genome shotgun (WGS) entry which is preliminary data.</text>
</comment>
<dbReference type="EMBL" id="QFQP01000005">
    <property type="protein sequence ID" value="PZR15534.1"/>
    <property type="molecule type" value="Genomic_DNA"/>
</dbReference>
<dbReference type="CDD" id="cd00198">
    <property type="entry name" value="vWFA"/>
    <property type="match status" value="1"/>
</dbReference>
<evidence type="ECO:0000259" key="3">
    <source>
        <dbReference type="PROSITE" id="PS50234"/>
    </source>
</evidence>
<organism evidence="4 5">
    <name type="scientific">Archangium gephyra</name>
    <dbReference type="NCBI Taxonomy" id="48"/>
    <lineage>
        <taxon>Bacteria</taxon>
        <taxon>Pseudomonadati</taxon>
        <taxon>Myxococcota</taxon>
        <taxon>Myxococcia</taxon>
        <taxon>Myxococcales</taxon>
        <taxon>Cystobacterineae</taxon>
        <taxon>Archangiaceae</taxon>
        <taxon>Archangium</taxon>
    </lineage>
</organism>
<name>A0A2W5VHW3_9BACT</name>
<evidence type="ECO:0000256" key="1">
    <source>
        <dbReference type="SAM" id="Coils"/>
    </source>
</evidence>
<gene>
    <name evidence="4" type="ORF">DI536_08790</name>
</gene>
<feature type="coiled-coil region" evidence="1">
    <location>
        <begin position="318"/>
        <end position="345"/>
    </location>
</feature>
<sequence>MRPLFRSLLVAASLSVPAFAAEPPAPQPPTNIQKPDGRPTLDVVFVLDTTGSMGGLIEGAKQKIWSIASRLASGKPTPRIRVGLVAYRDRTDEYVTKRFELSEDLDEVYKNLQSFQAGGGGDGPEHVGQALGEAVSLMQWSQDKKTARMIFLVGDAPAHDDYNDGWNTRTWAKNAIAKGIVVNTVRCGADGSTGALFAELAKLADGTYVSIQQSGGMVAVATPYDAEMKKLSDGIADRTMVGGTATARTEGDTRLKELKSMSVEGNADRVSYRAKSYAPAAPMADVSVRGGVVLNADPTAVNTMKDEDLPASLRALPADQREAAVKKATAEQKELQAKLLELSKKRDEFIKSNAKKSGEVSFDDEVFAGAKKSASKVGVAY</sequence>
<feature type="chain" id="PRO_5015867424" evidence="2">
    <location>
        <begin position="21"/>
        <end position="381"/>
    </location>
</feature>
<dbReference type="Proteomes" id="UP000249061">
    <property type="component" value="Unassembled WGS sequence"/>
</dbReference>
<evidence type="ECO:0000313" key="4">
    <source>
        <dbReference type="EMBL" id="PZR15534.1"/>
    </source>
</evidence>
<dbReference type="InterPro" id="IPR052969">
    <property type="entry name" value="Thr-specific_kinase-like"/>
</dbReference>
<dbReference type="PROSITE" id="PS50234">
    <property type="entry name" value="VWFA"/>
    <property type="match status" value="1"/>
</dbReference>